<dbReference type="PROSITE" id="PS51257">
    <property type="entry name" value="PROKAR_LIPOPROTEIN"/>
    <property type="match status" value="1"/>
</dbReference>
<dbReference type="EMBL" id="LTDF01000025">
    <property type="protein sequence ID" value="KXT55318.1"/>
    <property type="molecule type" value="Genomic_DNA"/>
</dbReference>
<dbReference type="CDD" id="cd14948">
    <property type="entry name" value="BACON"/>
    <property type="match status" value="3"/>
</dbReference>
<feature type="domain" description="BACON" evidence="8">
    <location>
        <begin position="167"/>
        <end position="219"/>
    </location>
</feature>
<dbReference type="SUPFAM" id="SSF48452">
    <property type="entry name" value="TPR-like"/>
    <property type="match status" value="1"/>
</dbReference>
<keyword evidence="3 6" id="KW-0732">Signal</keyword>
<dbReference type="InterPro" id="IPR011990">
    <property type="entry name" value="TPR-like_helical_dom_sf"/>
</dbReference>
<feature type="signal peptide" evidence="6">
    <location>
        <begin position="1"/>
        <end position="24"/>
    </location>
</feature>
<feature type="domain" description="RagB/SusD" evidence="7">
    <location>
        <begin position="765"/>
        <end position="856"/>
    </location>
</feature>
<gene>
    <name evidence="9" type="ORF">HMPREF2531_00205</name>
</gene>
<evidence type="ECO:0000256" key="5">
    <source>
        <dbReference type="ARBA" id="ARBA00023237"/>
    </source>
</evidence>
<reference evidence="9 10" key="1">
    <citation type="submission" date="2016-02" db="EMBL/GenBank/DDBJ databases">
        <authorList>
            <person name="Wen L."/>
            <person name="He K."/>
            <person name="Yang H."/>
        </authorList>
    </citation>
    <scope>NUCLEOTIDE SEQUENCE [LARGE SCALE GENOMIC DNA]</scope>
    <source>
        <strain evidence="9 10">KLE1704</strain>
    </source>
</reference>
<dbReference type="Gene3D" id="2.60.40.10">
    <property type="entry name" value="Immunoglobulins"/>
    <property type="match status" value="3"/>
</dbReference>
<evidence type="ECO:0000256" key="4">
    <source>
        <dbReference type="ARBA" id="ARBA00023136"/>
    </source>
</evidence>
<dbReference type="Pfam" id="PF13004">
    <property type="entry name" value="BACON"/>
    <property type="match status" value="3"/>
</dbReference>
<dbReference type="AlphaFoldDB" id="A0A139LV55"/>
<dbReference type="Pfam" id="PF07980">
    <property type="entry name" value="SusD_RagB"/>
    <property type="match status" value="1"/>
</dbReference>
<evidence type="ECO:0000259" key="7">
    <source>
        <dbReference type="Pfam" id="PF07980"/>
    </source>
</evidence>
<proteinExistence type="inferred from homology"/>
<comment type="caution">
    <text evidence="9">The sequence shown here is derived from an EMBL/GenBank/DDBJ whole genome shotgun (WGS) entry which is preliminary data.</text>
</comment>
<evidence type="ECO:0000313" key="10">
    <source>
        <dbReference type="Proteomes" id="UP000070319"/>
    </source>
</evidence>
<dbReference type="Proteomes" id="UP000070319">
    <property type="component" value="Unassembled WGS sequence"/>
</dbReference>
<evidence type="ECO:0000259" key="8">
    <source>
        <dbReference type="Pfam" id="PF13004"/>
    </source>
</evidence>
<feature type="domain" description="BACON" evidence="8">
    <location>
        <begin position="72"/>
        <end position="128"/>
    </location>
</feature>
<dbReference type="PATRIC" id="fig|329854.7.peg.215"/>
<organism evidence="9">
    <name type="scientific">Bacteroides intestinalis</name>
    <dbReference type="NCBI Taxonomy" id="329854"/>
    <lineage>
        <taxon>Bacteria</taxon>
        <taxon>Pseudomonadati</taxon>
        <taxon>Bacteroidota</taxon>
        <taxon>Bacteroidia</taxon>
        <taxon>Bacteroidales</taxon>
        <taxon>Bacteroidaceae</taxon>
        <taxon>Bacteroides</taxon>
    </lineage>
</organism>
<evidence type="ECO:0000313" key="9">
    <source>
        <dbReference type="EMBL" id="KXT55318.1"/>
    </source>
</evidence>
<keyword evidence="4" id="KW-0472">Membrane</keyword>
<dbReference type="InterPro" id="IPR024361">
    <property type="entry name" value="BACON"/>
</dbReference>
<evidence type="ECO:0008006" key="11">
    <source>
        <dbReference type="Google" id="ProtNLM"/>
    </source>
</evidence>
<feature type="chain" id="PRO_5007487601" description="RagB/SusD family nutrient uptake outer membrane protein" evidence="6">
    <location>
        <begin position="25"/>
        <end position="884"/>
    </location>
</feature>
<dbReference type="GO" id="GO:0009279">
    <property type="term" value="C:cell outer membrane"/>
    <property type="evidence" value="ECO:0007669"/>
    <property type="project" value="UniProtKB-SubCell"/>
</dbReference>
<comment type="subcellular location">
    <subcellularLocation>
        <location evidence="1">Cell outer membrane</location>
    </subcellularLocation>
</comment>
<accession>A0A139LV55</accession>
<protein>
    <recommendedName>
        <fullName evidence="11">RagB/SusD family nutrient uptake outer membrane protein</fullName>
    </recommendedName>
</protein>
<evidence type="ECO:0000256" key="1">
    <source>
        <dbReference type="ARBA" id="ARBA00004442"/>
    </source>
</evidence>
<dbReference type="Gene3D" id="1.25.40.390">
    <property type="match status" value="2"/>
</dbReference>
<dbReference type="InterPro" id="IPR012944">
    <property type="entry name" value="SusD_RagB_dom"/>
</dbReference>
<keyword evidence="5" id="KW-0998">Cell outer membrane</keyword>
<name>A0A139LV55_9BACE</name>
<dbReference type="InterPro" id="IPR013783">
    <property type="entry name" value="Ig-like_fold"/>
</dbReference>
<evidence type="ECO:0000256" key="2">
    <source>
        <dbReference type="ARBA" id="ARBA00006275"/>
    </source>
</evidence>
<sequence>MKVKSFMKNTWHLLACLMLLVACSDDKVEDETTITLPPETETLFEKGVNFTTSAGTQSLEFTATENWNITAATTRNGEKWYQVYPTSGGPGKAEISISVEDNDSYDERSVAITINAGKTKKTLMVAQKQKNALLISSERREVKQEGGTIDVEVEANVEYKVIIADDCQSWIKSAASTTTRGLKASTISFKIEMNEEREKREGEIYITDGTLTETVKVYQYGGDVILLNENEYPVGDKGETIKVELRSNCEYGITMPDVSWIKEATMSRGMSSHTIYYTISPNDANESRRAKIIFYNKDNTAIADTLTVIQAQKDAVVIDNKNIELKTPNDTIMGIDVNANVDVEIHPADTCQWITESTAARGLQLRKIYLKAAKNDGFAPRRGRVLIKSKNGQECDTLKIWQAGKPTAVKLEQTSLDIPMAGGTYRIKVDANVPVKMTKWNLLWPEGKENDPIYDVSVDTYFKEPLFMYENKPRIPYQATLSDDGQYLEIKVEPAVSAEASSATITIYGEHENKEAKLIIKQETDPTKVVRLCLTQYGEQTFTGLYKNSYLVLQQMYTQEELYSRQSEKEQGYEWHFDFINHTLNSNNREVENAWSAFYSAVNMILFMNQQIPRSSKEELTSSDSITITKLLDMQRFILFYEKVNLWGKAVYFPEYRSEIVTSIPVISQAEVLKLFVEPLLFLRERLPGEINGQSVMNDFFFPSRDFPSLLLARIYMEQGKIAEAKSMLTGIVNSGRYQLGDLIYQLPASGTNRNVQFEQVSDICFSYTEVLLNLAECESRLGNSAQAENYLNQVMTANIGSPAYSSNASLSSSAFTTRTSDEFINRLANVWQSELRGTGTYFAFLKRNNIAVSTLNIPIWRQVFPVPMREIFVNPSMSQNEGY</sequence>
<evidence type="ECO:0000256" key="3">
    <source>
        <dbReference type="ARBA" id="ARBA00022729"/>
    </source>
</evidence>
<feature type="domain" description="BACON" evidence="8">
    <location>
        <begin position="253"/>
        <end position="311"/>
    </location>
</feature>
<comment type="similarity">
    <text evidence="2">Belongs to the SusD family.</text>
</comment>
<evidence type="ECO:0000256" key="6">
    <source>
        <dbReference type="SAM" id="SignalP"/>
    </source>
</evidence>